<dbReference type="KEGG" id="vg:65131056"/>
<evidence type="ECO:0000313" key="3">
    <source>
        <dbReference type="Proteomes" id="UP000593850"/>
    </source>
</evidence>
<dbReference type="RefSeq" id="YP_010112578.1">
    <property type="nucleotide sequence ID" value="NC_055893.1"/>
</dbReference>
<feature type="region of interest" description="Disordered" evidence="1">
    <location>
        <begin position="1"/>
        <end position="105"/>
    </location>
</feature>
<dbReference type="GeneID" id="65131056"/>
<proteinExistence type="predicted"/>
<sequence>MAEKEMTKAERKAALKAAKAAAKEEAKNAANKKEGKKEDKPSDDKGNKKEKEKPSQVEKPAAEAPKDNKEQGQTPKKKKDKIPTIIPEDVSHENKPSPEEKALRRATSLVGGITGAGIPVGSTASSVDGKAMLSFVMQQRYANNEELAKRYPEVYADINRTIDVVNLLALVDIRQDLFNRGERGELQLMIDANQLMPLQGMAEMLGIKLAPAKALPGGDGSQLSIDFNKSEVPTELAEDAGKTIKAPELDPNKITTDEEIDAALTYLIGKERNVATNIVNTVEWYRTLRGLKETNADKKLALDEMTVGDWMNEIFSRINPVSLLKGLGSSVYVYTSQTGSPCMAHSVLHNHLTKAGWSEEQVAETVRALINENFRLKQKDNKDLKPESDKAITALISNLGEEYIDKLFADWSLDLTGVEESKKNQLENDRKIARMVIGSIKTNFFGKDESPKPDELRLKVGQIINLYRDPASRLAAYCQSSITAPTEKEYPEKGGDKPADEKKN</sequence>
<feature type="compositionally biased region" description="Basic and acidic residues" evidence="1">
    <location>
        <begin position="21"/>
        <end position="70"/>
    </location>
</feature>
<accession>A0A7M1RS68</accession>
<keyword evidence="3" id="KW-1185">Reference proteome</keyword>
<dbReference type="Proteomes" id="UP000593850">
    <property type="component" value="Segment"/>
</dbReference>
<organism evidence="2 3">
    <name type="scientific">uncultured phage cr4_1</name>
    <dbReference type="NCBI Taxonomy" id="2772084"/>
    <lineage>
        <taxon>Viruses</taxon>
        <taxon>Duplodnaviria</taxon>
        <taxon>Heunggongvirae</taxon>
        <taxon>Uroviricota</taxon>
        <taxon>Caudoviricetes</taxon>
        <taxon>Crassvirales</taxon>
        <taxon>Suoliviridae</taxon>
        <taxon>Loutivirinae</taxon>
        <taxon>Buorbuivirus</taxon>
        <taxon>Buorbuivirus hominis</taxon>
    </lineage>
</organism>
<evidence type="ECO:0000256" key="1">
    <source>
        <dbReference type="SAM" id="MobiDB-lite"/>
    </source>
</evidence>
<feature type="region of interest" description="Disordered" evidence="1">
    <location>
        <begin position="485"/>
        <end position="504"/>
    </location>
</feature>
<dbReference type="EMBL" id="MT774400">
    <property type="protein sequence ID" value="QOR57126.1"/>
    <property type="molecule type" value="Genomic_DNA"/>
</dbReference>
<name>A0A7M1RS68_9CAUD</name>
<protein>
    <submittedName>
        <fullName evidence="2">Uncharacterized protein</fullName>
    </submittedName>
</protein>
<feature type="compositionally biased region" description="Basic and acidic residues" evidence="1">
    <location>
        <begin position="486"/>
        <end position="504"/>
    </location>
</feature>
<evidence type="ECO:0000313" key="2">
    <source>
        <dbReference type="EMBL" id="QOR57126.1"/>
    </source>
</evidence>
<feature type="compositionally biased region" description="Basic and acidic residues" evidence="1">
    <location>
        <begin position="1"/>
        <end position="13"/>
    </location>
</feature>
<reference evidence="2 3" key="1">
    <citation type="submission" date="2020-07" db="EMBL/GenBank/DDBJ databases">
        <title>Taxonomic proposal: Crassvirales, a new order of highly abundant and diverse bacterial viruses.</title>
        <authorList>
            <person name="Shkoporov A.N."/>
            <person name="Stockdale S.R."/>
            <person name="Guerin E."/>
            <person name="Ross R.P."/>
            <person name="Hill C."/>
        </authorList>
    </citation>
    <scope>NUCLEOTIDE SEQUENCE [LARGE SCALE GENOMIC DNA]</scope>
</reference>
<feature type="compositionally biased region" description="Basic and acidic residues" evidence="1">
    <location>
        <begin position="89"/>
        <end position="103"/>
    </location>
</feature>